<dbReference type="Proteomes" id="UP001153069">
    <property type="component" value="Unassembled WGS sequence"/>
</dbReference>
<reference evidence="4" key="1">
    <citation type="submission" date="2020-06" db="EMBL/GenBank/DDBJ databases">
        <authorList>
            <consortium name="Plant Systems Biology data submission"/>
        </authorList>
    </citation>
    <scope>NUCLEOTIDE SEQUENCE</scope>
    <source>
        <strain evidence="4">D6</strain>
    </source>
</reference>
<keyword evidence="5" id="KW-1185">Reference proteome</keyword>
<feature type="coiled-coil region" evidence="1">
    <location>
        <begin position="273"/>
        <end position="323"/>
    </location>
</feature>
<dbReference type="PANTHER" id="PTHR33418:SF1">
    <property type="entry name" value="HELICASE-ASSOCIATED DOMAIN-CONTAINING PROTEIN"/>
    <property type="match status" value="1"/>
</dbReference>
<evidence type="ECO:0000259" key="3">
    <source>
        <dbReference type="Pfam" id="PF03457"/>
    </source>
</evidence>
<evidence type="ECO:0000256" key="1">
    <source>
        <dbReference type="SAM" id="Coils"/>
    </source>
</evidence>
<feature type="domain" description="Helicase-associated" evidence="3">
    <location>
        <begin position="3"/>
        <end position="58"/>
    </location>
</feature>
<keyword evidence="4" id="KW-0378">Hydrolase</keyword>
<dbReference type="Pfam" id="PF03457">
    <property type="entry name" value="HA"/>
    <property type="match status" value="1"/>
</dbReference>
<keyword evidence="4" id="KW-0347">Helicase</keyword>
<evidence type="ECO:0000256" key="2">
    <source>
        <dbReference type="SAM" id="MobiDB-lite"/>
    </source>
</evidence>
<keyword evidence="1" id="KW-0175">Coiled coil</keyword>
<dbReference type="Gene3D" id="6.10.140.530">
    <property type="match status" value="1"/>
</dbReference>
<feature type="region of interest" description="Disordered" evidence="2">
    <location>
        <begin position="125"/>
        <end position="247"/>
    </location>
</feature>
<gene>
    <name evidence="4" type="ORF">SEMRO_1464_G274910.1</name>
</gene>
<evidence type="ECO:0000313" key="4">
    <source>
        <dbReference type="EMBL" id="CAB9523859.1"/>
    </source>
</evidence>
<dbReference type="PANTHER" id="PTHR33418">
    <property type="entry name" value="HELICASE-ASSOCIATED"/>
    <property type="match status" value="1"/>
</dbReference>
<dbReference type="AlphaFoldDB" id="A0A9N8ERM7"/>
<keyword evidence="4" id="KW-0067">ATP-binding</keyword>
<accession>A0A9N8ERM7</accession>
<feature type="compositionally biased region" description="Basic residues" evidence="2">
    <location>
        <begin position="163"/>
        <end position="178"/>
    </location>
</feature>
<evidence type="ECO:0000313" key="5">
    <source>
        <dbReference type="Proteomes" id="UP001153069"/>
    </source>
</evidence>
<organism evidence="4 5">
    <name type="scientific">Seminavis robusta</name>
    <dbReference type="NCBI Taxonomy" id="568900"/>
    <lineage>
        <taxon>Eukaryota</taxon>
        <taxon>Sar</taxon>
        <taxon>Stramenopiles</taxon>
        <taxon>Ochrophyta</taxon>
        <taxon>Bacillariophyta</taxon>
        <taxon>Bacillariophyceae</taxon>
        <taxon>Bacillariophycidae</taxon>
        <taxon>Naviculales</taxon>
        <taxon>Naviculaceae</taxon>
        <taxon>Seminavis</taxon>
    </lineage>
</organism>
<name>A0A9N8ERM7_9STRA</name>
<keyword evidence="4" id="KW-0547">Nucleotide-binding</keyword>
<proteinExistence type="predicted"/>
<feature type="compositionally biased region" description="Basic and acidic residues" evidence="2">
    <location>
        <begin position="179"/>
        <end position="188"/>
    </location>
</feature>
<dbReference type="EMBL" id="CAICTM010001462">
    <property type="protein sequence ID" value="CAB9523859.1"/>
    <property type="molecule type" value="Genomic_DNA"/>
</dbReference>
<dbReference type="OrthoDB" id="72421at2759"/>
<comment type="caution">
    <text evidence="4">The sequence shown here is derived from an EMBL/GenBank/DDBJ whole genome shotgun (WGS) entry which is preliminary data.</text>
</comment>
<dbReference type="GO" id="GO:0004386">
    <property type="term" value="F:helicase activity"/>
    <property type="evidence" value="ECO:0007669"/>
    <property type="project" value="UniProtKB-KW"/>
</dbReference>
<protein>
    <submittedName>
        <fullName evidence="4">Helicase</fullName>
    </submittedName>
</protein>
<feature type="compositionally biased region" description="Acidic residues" evidence="2">
    <location>
        <begin position="189"/>
        <end position="228"/>
    </location>
</feature>
<dbReference type="InterPro" id="IPR005114">
    <property type="entry name" value="Helicase_assoc"/>
</dbReference>
<sequence>MGWWNKFSELQDFHKENGHCNVPKSQGKLGAWVSTQKRFYNSGRLSDERIQTLEGLGFLWNAHGNKSSSTSRRRYTRFARTNINAGSKRRFDADVDDEASDSDFGEEDSNKEALAVGNGICCKEESSDDDTVNCPPKKKPKNDVEDQPQERVSSCASNAGARVAKRKASTRFTERRKKVVEWAEKAMSDSEEEEARAAETEDSSSEEESDSDDSEGEVEEEEDSDDEASSVGVLASRTPNNNDQLRKLHKLVAAQQTMIQHHLEQQQHQKTTIRSQRRTIKRLKKKIKKNQQKNRAHDLPKQVSALRQQVDGIQRRLARHQSK</sequence>